<dbReference type="AlphaFoldDB" id="A0A8S2N351"/>
<evidence type="ECO:0000313" key="2">
    <source>
        <dbReference type="Proteomes" id="UP000681967"/>
    </source>
</evidence>
<sequence>LCPPENVDYNNIEYSIITAHESEINRLNVLIQNGQQLFENDQLNDEQYKQLAIDVGRRFMLQLEVQKLKQERDGRAAQLNVV</sequence>
<feature type="non-terminal residue" evidence="1">
    <location>
        <position position="1"/>
    </location>
</feature>
<gene>
    <name evidence="1" type="ORF">BYL167_LOCUS12929</name>
</gene>
<reference evidence="1" key="1">
    <citation type="submission" date="2021-02" db="EMBL/GenBank/DDBJ databases">
        <authorList>
            <person name="Nowell W R."/>
        </authorList>
    </citation>
    <scope>NUCLEOTIDE SEQUENCE</scope>
</reference>
<accession>A0A8S2N351</accession>
<protein>
    <submittedName>
        <fullName evidence="1">Uncharacterized protein</fullName>
    </submittedName>
</protein>
<name>A0A8S2N351_9BILA</name>
<evidence type="ECO:0000313" key="1">
    <source>
        <dbReference type="EMBL" id="CAF3986976.1"/>
    </source>
</evidence>
<organism evidence="1 2">
    <name type="scientific">Rotaria magnacalcarata</name>
    <dbReference type="NCBI Taxonomy" id="392030"/>
    <lineage>
        <taxon>Eukaryota</taxon>
        <taxon>Metazoa</taxon>
        <taxon>Spiralia</taxon>
        <taxon>Gnathifera</taxon>
        <taxon>Rotifera</taxon>
        <taxon>Eurotatoria</taxon>
        <taxon>Bdelloidea</taxon>
        <taxon>Philodinida</taxon>
        <taxon>Philodinidae</taxon>
        <taxon>Rotaria</taxon>
    </lineage>
</organism>
<dbReference type="EMBL" id="CAJOBH010004359">
    <property type="protein sequence ID" value="CAF3986976.1"/>
    <property type="molecule type" value="Genomic_DNA"/>
</dbReference>
<proteinExistence type="predicted"/>
<dbReference type="Proteomes" id="UP000681967">
    <property type="component" value="Unassembled WGS sequence"/>
</dbReference>
<comment type="caution">
    <text evidence="1">The sequence shown here is derived from an EMBL/GenBank/DDBJ whole genome shotgun (WGS) entry which is preliminary data.</text>
</comment>